<dbReference type="InterPro" id="IPR005899">
    <property type="entry name" value="Na_pump_deCOase"/>
</dbReference>
<keyword evidence="10 16" id="KW-1133">Transmembrane helix</keyword>
<evidence type="ECO:0000256" key="13">
    <source>
        <dbReference type="ARBA" id="ARBA00023136"/>
    </source>
</evidence>
<dbReference type="Pfam" id="PF04277">
    <property type="entry name" value="OAD_gamma"/>
    <property type="match status" value="1"/>
</dbReference>
<dbReference type="EC" id="7.2.4.2" evidence="16"/>
<keyword evidence="12 16" id="KW-0406">Ion transport</keyword>
<evidence type="ECO:0000256" key="17">
    <source>
        <dbReference type="RuleBase" id="RU004278"/>
    </source>
</evidence>
<comment type="catalytic activity">
    <reaction evidence="15 16 17">
        <text>oxaloacetate + 2 Na(+)(in) + H(+) = pyruvate + 2 Na(+)(out) + CO2</text>
        <dbReference type="Rhea" id="RHEA:57724"/>
        <dbReference type="ChEBI" id="CHEBI:15361"/>
        <dbReference type="ChEBI" id="CHEBI:15378"/>
        <dbReference type="ChEBI" id="CHEBI:16452"/>
        <dbReference type="ChEBI" id="CHEBI:16526"/>
        <dbReference type="ChEBI" id="CHEBI:29101"/>
        <dbReference type="EC" id="7.2.4.2"/>
    </reaction>
</comment>
<dbReference type="NCBIfam" id="TIGR01195">
    <property type="entry name" value="oadG_fam"/>
    <property type="match status" value="1"/>
</dbReference>
<feature type="compositionally biased region" description="Low complexity" evidence="18">
    <location>
        <begin position="49"/>
        <end position="64"/>
    </location>
</feature>
<evidence type="ECO:0000256" key="2">
    <source>
        <dbReference type="ARBA" id="ARBA00003002"/>
    </source>
</evidence>
<keyword evidence="20" id="KW-1185">Reference proteome</keyword>
<evidence type="ECO:0000256" key="7">
    <source>
        <dbReference type="ARBA" id="ARBA00022475"/>
    </source>
</evidence>
<name>A0ABN8E4W4_9VIBR</name>
<dbReference type="EMBL" id="CAKLDM010000002">
    <property type="protein sequence ID" value="CAH0538595.1"/>
    <property type="molecule type" value="Genomic_DNA"/>
</dbReference>
<dbReference type="InterPro" id="IPR023424">
    <property type="entry name" value="OadG"/>
</dbReference>
<dbReference type="RefSeq" id="WP_237360875.1">
    <property type="nucleotide sequence ID" value="NZ_CAKLDM010000002.1"/>
</dbReference>
<evidence type="ECO:0000256" key="3">
    <source>
        <dbReference type="ARBA" id="ARBA00004162"/>
    </source>
</evidence>
<gene>
    <name evidence="16 19" type="primary">oadG</name>
    <name evidence="19" type="ORF">VMF7928_01526</name>
</gene>
<evidence type="ECO:0000256" key="14">
    <source>
        <dbReference type="ARBA" id="ARBA00023201"/>
    </source>
</evidence>
<evidence type="ECO:0000256" key="16">
    <source>
        <dbReference type="HAMAP-Rule" id="MF_00404"/>
    </source>
</evidence>
<dbReference type="Proteomes" id="UP000838748">
    <property type="component" value="Unassembled WGS sequence"/>
</dbReference>
<keyword evidence="9 16" id="KW-1278">Translocase</keyword>
<dbReference type="HAMAP" id="MF_00404">
    <property type="entry name" value="OadG"/>
    <property type="match status" value="1"/>
</dbReference>
<evidence type="ECO:0000256" key="8">
    <source>
        <dbReference type="ARBA" id="ARBA00022692"/>
    </source>
</evidence>
<evidence type="ECO:0000256" key="9">
    <source>
        <dbReference type="ARBA" id="ARBA00022967"/>
    </source>
</evidence>
<keyword evidence="13 16" id="KW-0472">Membrane</keyword>
<evidence type="ECO:0000256" key="1">
    <source>
        <dbReference type="ARBA" id="ARBA00001959"/>
    </source>
</evidence>
<evidence type="ECO:0000256" key="18">
    <source>
        <dbReference type="SAM" id="MobiDB-lite"/>
    </source>
</evidence>
<evidence type="ECO:0000256" key="11">
    <source>
        <dbReference type="ARBA" id="ARBA00023053"/>
    </source>
</evidence>
<evidence type="ECO:0000256" key="5">
    <source>
        <dbReference type="ARBA" id="ARBA00011869"/>
    </source>
</evidence>
<evidence type="ECO:0000256" key="10">
    <source>
        <dbReference type="ARBA" id="ARBA00022989"/>
    </source>
</evidence>
<feature type="transmembrane region" description="Helical" evidence="16 17">
    <location>
        <begin position="12"/>
        <end position="33"/>
    </location>
</feature>
<evidence type="ECO:0000256" key="12">
    <source>
        <dbReference type="ARBA" id="ARBA00023065"/>
    </source>
</evidence>
<sequence length="83" mass="8979">MTDIGSLLENAATLMITGMAAVFLFLTILVFLVSVMARVVPKEEPLPTPRTTSSNTNTSQATSPQIISAISSAVHQYRKRNTK</sequence>
<keyword evidence="7 16" id="KW-1003">Cell membrane</keyword>
<evidence type="ECO:0000256" key="4">
    <source>
        <dbReference type="ARBA" id="ARBA00005844"/>
    </source>
</evidence>
<proteinExistence type="inferred from homology"/>
<evidence type="ECO:0000256" key="15">
    <source>
        <dbReference type="ARBA" id="ARBA00048176"/>
    </source>
</evidence>
<organism evidence="19 20">
    <name type="scientific">Vibrio marisflavi CECT 7928</name>
    <dbReference type="NCBI Taxonomy" id="634439"/>
    <lineage>
        <taxon>Bacteria</taxon>
        <taxon>Pseudomonadati</taxon>
        <taxon>Pseudomonadota</taxon>
        <taxon>Gammaproteobacteria</taxon>
        <taxon>Vibrionales</taxon>
        <taxon>Vibrionaceae</taxon>
        <taxon>Vibrio</taxon>
    </lineage>
</organism>
<reference evidence="19" key="1">
    <citation type="submission" date="2021-11" db="EMBL/GenBank/DDBJ databases">
        <authorList>
            <person name="Rodrigo-Torres L."/>
            <person name="Arahal R. D."/>
            <person name="Lucena T."/>
        </authorList>
    </citation>
    <scope>NUCLEOTIDE SEQUENCE</scope>
    <source>
        <strain evidence="19">CECT 7928</strain>
    </source>
</reference>
<keyword evidence="8 16" id="KW-0812">Transmembrane</keyword>
<evidence type="ECO:0000256" key="6">
    <source>
        <dbReference type="ARBA" id="ARBA00022448"/>
    </source>
</evidence>
<keyword evidence="6 16" id="KW-0813">Transport</keyword>
<comment type="caution">
    <text evidence="19">The sequence shown here is derived from an EMBL/GenBank/DDBJ whole genome shotgun (WGS) entry which is preliminary data.</text>
</comment>
<accession>A0ABN8E4W4</accession>
<dbReference type="NCBIfam" id="NF003004">
    <property type="entry name" value="PRK03814.1"/>
    <property type="match status" value="1"/>
</dbReference>
<comment type="function">
    <text evidence="2 16 17">Catalyzes the decarboxylation of oxaloacetate coupled to Na(+) translocation.</text>
</comment>
<keyword evidence="11 16" id="KW-0915">Sodium</keyword>
<evidence type="ECO:0000313" key="19">
    <source>
        <dbReference type="EMBL" id="CAH0538595.1"/>
    </source>
</evidence>
<protein>
    <recommendedName>
        <fullName evidence="16">Probable oxaloacetate decarboxylase gamma chain</fullName>
        <ecNumber evidence="16">7.2.4.2</ecNumber>
    </recommendedName>
</protein>
<comment type="similarity">
    <text evidence="4 16 17">Belongs to the OadG family.</text>
</comment>
<keyword evidence="14 16" id="KW-0739">Sodium transport</keyword>
<evidence type="ECO:0000313" key="20">
    <source>
        <dbReference type="Proteomes" id="UP000838748"/>
    </source>
</evidence>
<feature type="region of interest" description="Disordered" evidence="18">
    <location>
        <begin position="43"/>
        <end position="65"/>
    </location>
</feature>
<comment type="cofactor">
    <cofactor evidence="1 16 17">
        <name>Na(+)</name>
        <dbReference type="ChEBI" id="CHEBI:29101"/>
    </cofactor>
</comment>
<comment type="subunit">
    <text evidence="5 16">Heterotrimer of an alpha, a beta and a gamma subunit.</text>
</comment>
<comment type="subcellular location">
    <subcellularLocation>
        <location evidence="3 16 17">Cell membrane</location>
        <topology evidence="3 16 17">Single-pass membrane protein</topology>
    </subcellularLocation>
</comment>